<dbReference type="Pfam" id="PF13829">
    <property type="entry name" value="DUF4191"/>
    <property type="match status" value="1"/>
</dbReference>
<protein>
    <submittedName>
        <fullName evidence="3">DUF4191 domain-containing protein</fullName>
    </submittedName>
</protein>
<comment type="caution">
    <text evidence="3">The sequence shown here is derived from an EMBL/GenBank/DDBJ whole genome shotgun (WGS) entry which is preliminary data.</text>
</comment>
<feature type="compositionally biased region" description="Basic residues" evidence="1">
    <location>
        <begin position="246"/>
        <end position="257"/>
    </location>
</feature>
<keyword evidence="2" id="KW-0472">Membrane</keyword>
<feature type="region of interest" description="Disordered" evidence="1">
    <location>
        <begin position="220"/>
        <end position="257"/>
    </location>
</feature>
<reference evidence="3" key="1">
    <citation type="submission" date="2020-12" db="EMBL/GenBank/DDBJ databases">
        <title>Genome public.</title>
        <authorList>
            <person name="Sun Q."/>
        </authorList>
    </citation>
    <scope>NUCLEOTIDE SEQUENCE</scope>
    <source>
        <strain evidence="3">CCM 8863</strain>
    </source>
</reference>
<evidence type="ECO:0000313" key="4">
    <source>
        <dbReference type="Proteomes" id="UP000645966"/>
    </source>
</evidence>
<keyword evidence="2" id="KW-0812">Transmembrane</keyword>
<evidence type="ECO:0000256" key="1">
    <source>
        <dbReference type="SAM" id="MobiDB-lite"/>
    </source>
</evidence>
<dbReference type="AlphaFoldDB" id="A0A934I501"/>
<dbReference type="EMBL" id="JAEIOS010000011">
    <property type="protein sequence ID" value="MBI8989339.1"/>
    <property type="molecule type" value="Genomic_DNA"/>
</dbReference>
<feature type="region of interest" description="Disordered" evidence="1">
    <location>
        <begin position="1"/>
        <end position="24"/>
    </location>
</feature>
<name>A0A934I501_9CORY</name>
<sequence>MADEKKAAAKAAMKEEKAAKRAQRKETRTQLWQAFNMLRKQDKMFLPLVLLAILGLGLVGFLIGLLWGGEWFMLPIGLIFGVLAALWIFTNRLQKSVYSRAEGQPGAAGWALDNLRSGVGMVWKTHNAVAATTQMDAVHRVVGVCGIVLVGEGEKRRLKPLMAQQRRRLQRIASQYPVYEIYVGDGEDEVPVAKLQRAMVRLPRNIKKDEVHSLYARLEAMDTQQGNPGLPKGPIPRGGSMSGLNRRARRAADRKKK</sequence>
<dbReference type="RefSeq" id="WP_198738329.1">
    <property type="nucleotide sequence ID" value="NZ_JAEIOS010000011.1"/>
</dbReference>
<evidence type="ECO:0000256" key="2">
    <source>
        <dbReference type="SAM" id="Phobius"/>
    </source>
</evidence>
<evidence type="ECO:0000313" key="3">
    <source>
        <dbReference type="EMBL" id="MBI8989339.1"/>
    </source>
</evidence>
<feature type="transmembrane region" description="Helical" evidence="2">
    <location>
        <begin position="72"/>
        <end position="90"/>
    </location>
</feature>
<gene>
    <name evidence="3" type="ORF">JDV75_06130</name>
</gene>
<feature type="transmembrane region" description="Helical" evidence="2">
    <location>
        <begin position="45"/>
        <end position="66"/>
    </location>
</feature>
<dbReference type="InterPro" id="IPR025445">
    <property type="entry name" value="DUF4191"/>
</dbReference>
<keyword evidence="4" id="KW-1185">Reference proteome</keyword>
<keyword evidence="2" id="KW-1133">Transmembrane helix</keyword>
<accession>A0A934I501</accession>
<dbReference type="Proteomes" id="UP000645966">
    <property type="component" value="Unassembled WGS sequence"/>
</dbReference>
<organism evidence="3 4">
    <name type="scientific">Corynebacterium meridianum</name>
    <dbReference type="NCBI Taxonomy" id="2765363"/>
    <lineage>
        <taxon>Bacteria</taxon>
        <taxon>Bacillati</taxon>
        <taxon>Actinomycetota</taxon>
        <taxon>Actinomycetes</taxon>
        <taxon>Mycobacteriales</taxon>
        <taxon>Corynebacteriaceae</taxon>
        <taxon>Corynebacterium</taxon>
    </lineage>
</organism>
<proteinExistence type="predicted"/>